<dbReference type="Proteomes" id="UP000468828">
    <property type="component" value="Unassembled WGS sequence"/>
</dbReference>
<dbReference type="RefSeq" id="WP_163611724.1">
    <property type="nucleotide sequence ID" value="NZ_JAAGWB010000038.1"/>
</dbReference>
<dbReference type="AlphaFoldDB" id="A0A6P0EVS8"/>
<keyword evidence="3" id="KW-1185">Reference proteome</keyword>
<evidence type="ECO:0000313" key="1">
    <source>
        <dbReference type="EMBL" id="NEK95165.1"/>
    </source>
</evidence>
<dbReference type="EMBL" id="JAAGWH010000036">
    <property type="protein sequence ID" value="NEK95165.1"/>
    <property type="molecule type" value="Genomic_DNA"/>
</dbReference>
<comment type="caution">
    <text evidence="1">The sequence shown here is derived from an EMBL/GenBank/DDBJ whole genome shotgun (WGS) entry which is preliminary data.</text>
</comment>
<gene>
    <name evidence="2" type="ORF">G3R41_14085</name>
    <name evidence="1" type="ORF">GCU67_13435</name>
</gene>
<proteinExistence type="predicted"/>
<evidence type="ECO:0000313" key="2">
    <source>
        <dbReference type="EMBL" id="NEN52053.1"/>
    </source>
</evidence>
<sequence length="212" mass="21515">MAISDAAAATGRPAHLIDNAHPARSGLGAAASTELGSDDTGAWRRGLRSTVTIDRRTTDALPGGWPVPAGDHAGVTVLDLGLDADGRAARTVDRAHTVVVCRPTVPGVRLTEALLDQLGDQVVVAAVGAGRWPGEVAASSGPRLRALRLAGRVVAVPIERRLEVTGLTGRPLPSSVQAAGHALLVLLGSRRPGVAPTSVTTTGRGSLPGASR</sequence>
<reference evidence="1 3" key="1">
    <citation type="submission" date="2020-01" db="EMBL/GenBank/DDBJ databases">
        <title>the WGS Modestobacter muralis CPCC 204518.</title>
        <authorList>
            <person name="Jiang Z."/>
        </authorList>
    </citation>
    <scope>NUCLEOTIDE SEQUENCE [LARGE SCALE GENOMIC DNA]</scope>
    <source>
        <strain evidence="1 3">DSM 100205</strain>
    </source>
</reference>
<accession>A0A6P0EVS8</accession>
<evidence type="ECO:0000313" key="3">
    <source>
        <dbReference type="Proteomes" id="UP000468828"/>
    </source>
</evidence>
<protein>
    <submittedName>
        <fullName evidence="1">Uncharacterized protein</fullName>
    </submittedName>
</protein>
<organism evidence="1 3">
    <name type="scientific">Modestobacter muralis</name>
    <dbReference type="NCBI Taxonomy" id="1608614"/>
    <lineage>
        <taxon>Bacteria</taxon>
        <taxon>Bacillati</taxon>
        <taxon>Actinomycetota</taxon>
        <taxon>Actinomycetes</taxon>
        <taxon>Geodermatophilales</taxon>
        <taxon>Geodermatophilaceae</taxon>
        <taxon>Modestobacter</taxon>
    </lineage>
</organism>
<dbReference type="EMBL" id="JAAGWB010000038">
    <property type="protein sequence ID" value="NEN52053.1"/>
    <property type="molecule type" value="Genomic_DNA"/>
</dbReference>
<reference evidence="2 4" key="2">
    <citation type="submission" date="2020-02" db="EMBL/GenBank/DDBJ databases">
        <title>The WGS of Modestobacter muralis DSM 100205.</title>
        <authorList>
            <person name="Jiang Z."/>
        </authorList>
    </citation>
    <scope>NUCLEOTIDE SEQUENCE [LARGE SCALE GENOMIC DNA]</scope>
    <source>
        <strain evidence="2 4">DSM 100205</strain>
    </source>
</reference>
<evidence type="ECO:0000313" key="4">
    <source>
        <dbReference type="Proteomes" id="UP000471152"/>
    </source>
</evidence>
<name>A0A6P0EVS8_9ACTN</name>
<dbReference type="Proteomes" id="UP000471152">
    <property type="component" value="Unassembled WGS sequence"/>
</dbReference>